<evidence type="ECO:0000313" key="2">
    <source>
        <dbReference type="EMBL" id="SNQ47489.1"/>
    </source>
</evidence>
<reference evidence="2 3" key="1">
    <citation type="submission" date="2017-06" db="EMBL/GenBank/DDBJ databases">
        <authorList>
            <person name="Kim H.J."/>
            <person name="Triplett B.A."/>
        </authorList>
    </citation>
    <scope>NUCLEOTIDE SEQUENCE [LARGE SCALE GENOMIC DNA]</scope>
    <source>
        <strain evidence="2">FRACA_ARgP5</strain>
    </source>
</reference>
<feature type="region of interest" description="Disordered" evidence="1">
    <location>
        <begin position="1"/>
        <end position="24"/>
    </location>
</feature>
<gene>
    <name evidence="2" type="ORF">FRACA_1900008</name>
</gene>
<name>A0A2I2KPB6_9ACTN</name>
<dbReference type="Proteomes" id="UP000234331">
    <property type="component" value="Unassembled WGS sequence"/>
</dbReference>
<protein>
    <submittedName>
        <fullName evidence="2">Uncharacterized protein</fullName>
    </submittedName>
</protein>
<dbReference type="AlphaFoldDB" id="A0A2I2KPB6"/>
<sequence length="88" mass="9249">MGFHPRGASGEVSATGQVPHATSDKIIDVSRARAMCAIFSWFSPGRQARHHPLSLPWLGSGTVNGIRVRLGASESGPGNARAGFIIQP</sequence>
<organism evidence="2 3">
    <name type="scientific">Frankia canadensis</name>
    <dbReference type="NCBI Taxonomy" id="1836972"/>
    <lineage>
        <taxon>Bacteria</taxon>
        <taxon>Bacillati</taxon>
        <taxon>Actinomycetota</taxon>
        <taxon>Actinomycetes</taxon>
        <taxon>Frankiales</taxon>
        <taxon>Frankiaceae</taxon>
        <taxon>Frankia</taxon>
    </lineage>
</organism>
<evidence type="ECO:0000256" key="1">
    <source>
        <dbReference type="SAM" id="MobiDB-lite"/>
    </source>
</evidence>
<accession>A0A2I2KPB6</accession>
<proteinExistence type="predicted"/>
<evidence type="ECO:0000313" key="3">
    <source>
        <dbReference type="Proteomes" id="UP000234331"/>
    </source>
</evidence>
<keyword evidence="3" id="KW-1185">Reference proteome</keyword>
<dbReference type="EMBL" id="FZMO01000102">
    <property type="protein sequence ID" value="SNQ47489.1"/>
    <property type="molecule type" value="Genomic_DNA"/>
</dbReference>